<evidence type="ECO:0000313" key="1">
    <source>
        <dbReference type="EMBL" id="CAG8438473.1"/>
    </source>
</evidence>
<sequence>MSESQALNIISPLRAGSVSSPLISSSLPSSLYPKSIFKFNGKKDTGSL</sequence>
<dbReference type="AlphaFoldDB" id="A0A9N8V3K1"/>
<dbReference type="Proteomes" id="UP000789706">
    <property type="component" value="Unassembled WGS sequence"/>
</dbReference>
<name>A0A9N8V3K1_9GLOM</name>
<proteinExistence type="predicted"/>
<accession>A0A9N8V3K1</accession>
<evidence type="ECO:0000313" key="2">
    <source>
        <dbReference type="Proteomes" id="UP000789706"/>
    </source>
</evidence>
<protein>
    <submittedName>
        <fullName evidence="1">1596_t:CDS:1</fullName>
    </submittedName>
</protein>
<reference evidence="1" key="1">
    <citation type="submission" date="2021-06" db="EMBL/GenBank/DDBJ databases">
        <authorList>
            <person name="Kallberg Y."/>
            <person name="Tangrot J."/>
            <person name="Rosling A."/>
        </authorList>
    </citation>
    <scope>NUCLEOTIDE SEQUENCE</scope>
    <source>
        <strain evidence="1">AZ414A</strain>
    </source>
</reference>
<dbReference type="EMBL" id="CAJVPK010000052">
    <property type="protein sequence ID" value="CAG8438473.1"/>
    <property type="molecule type" value="Genomic_DNA"/>
</dbReference>
<gene>
    <name evidence="1" type="ORF">DEBURN_LOCUS1237</name>
</gene>
<keyword evidence="2" id="KW-1185">Reference proteome</keyword>
<organism evidence="1 2">
    <name type="scientific">Diversispora eburnea</name>
    <dbReference type="NCBI Taxonomy" id="1213867"/>
    <lineage>
        <taxon>Eukaryota</taxon>
        <taxon>Fungi</taxon>
        <taxon>Fungi incertae sedis</taxon>
        <taxon>Mucoromycota</taxon>
        <taxon>Glomeromycotina</taxon>
        <taxon>Glomeromycetes</taxon>
        <taxon>Diversisporales</taxon>
        <taxon>Diversisporaceae</taxon>
        <taxon>Diversispora</taxon>
    </lineage>
</organism>
<comment type="caution">
    <text evidence="1">The sequence shown here is derived from an EMBL/GenBank/DDBJ whole genome shotgun (WGS) entry which is preliminary data.</text>
</comment>